<dbReference type="Pfam" id="PF00173">
    <property type="entry name" value="Cyt-b5"/>
    <property type="match status" value="1"/>
</dbReference>
<dbReference type="EMBL" id="VXIT01000008">
    <property type="protein sequence ID" value="KAA6410744.1"/>
    <property type="molecule type" value="Genomic_DNA"/>
</dbReference>
<dbReference type="GO" id="GO:0020037">
    <property type="term" value="F:heme binding"/>
    <property type="evidence" value="ECO:0007669"/>
    <property type="project" value="UniProtKB-ARBA"/>
</dbReference>
<feature type="region of interest" description="Disordered" evidence="2">
    <location>
        <begin position="73"/>
        <end position="93"/>
    </location>
</feature>
<dbReference type="FunFam" id="3.10.120.10:FF:000003">
    <property type="entry name" value="membrane-associated progesterone receptor component 1"/>
    <property type="match status" value="1"/>
</dbReference>
<dbReference type="InterPro" id="IPR001199">
    <property type="entry name" value="Cyt_B5-like_heme/steroid-bd"/>
</dbReference>
<dbReference type="SMART" id="SM01117">
    <property type="entry name" value="Cyt-b5"/>
    <property type="match status" value="1"/>
</dbReference>
<dbReference type="SUPFAM" id="SSF55856">
    <property type="entry name" value="Cytochrome b5-like heme/steroid binding domain"/>
    <property type="match status" value="1"/>
</dbReference>
<evidence type="ECO:0000256" key="2">
    <source>
        <dbReference type="SAM" id="MobiDB-lite"/>
    </source>
</evidence>
<sequence>MLPRKVPRALTHTTPAPRQTSSHHPRSPNQCKSPYRSGQVQPATITPSCRTHLKSQLSLFQLIMASSESKAFAPKNPVKLDPPKDDPISVEDLSKCDGNSSTFRTYVAIKGTVFDVSGNSAYGPKGSYHVFAGRDASRALAQSSLKPEDCRPEWEDLDDKEKKVLDDWFTFFSKRYNIVGKVSA</sequence>
<feature type="region of interest" description="Disordered" evidence="2">
    <location>
        <begin position="1"/>
        <end position="43"/>
    </location>
</feature>
<evidence type="ECO:0000313" key="4">
    <source>
        <dbReference type="EMBL" id="KAA6410744.1"/>
    </source>
</evidence>
<dbReference type="OrthoDB" id="899at2759"/>
<reference evidence="4 5" key="1">
    <citation type="submission" date="2019-09" db="EMBL/GenBank/DDBJ databases">
        <title>The hologenome of the rock-dwelling lichen Lasallia pustulata.</title>
        <authorList>
            <person name="Greshake Tzovaras B."/>
            <person name="Segers F."/>
            <person name="Bicker A."/>
            <person name="Dal Grande F."/>
            <person name="Otte J."/>
            <person name="Hankeln T."/>
            <person name="Schmitt I."/>
            <person name="Ebersberger I."/>
        </authorList>
    </citation>
    <scope>NUCLEOTIDE SEQUENCE [LARGE SCALE GENOMIC DNA]</scope>
    <source>
        <strain evidence="4">A1-1</strain>
    </source>
</reference>
<feature type="compositionally biased region" description="Polar residues" evidence="2">
    <location>
        <begin position="27"/>
        <end position="43"/>
    </location>
</feature>
<dbReference type="PANTHER" id="PTHR10281">
    <property type="entry name" value="MEMBRANE-ASSOCIATED PROGESTERONE RECEPTOR COMPONENT-RELATED"/>
    <property type="match status" value="1"/>
</dbReference>
<name>A0A5M8PP80_9LECA</name>
<dbReference type="Gene3D" id="3.10.120.10">
    <property type="entry name" value="Cytochrome b5-like heme/steroid binding domain"/>
    <property type="match status" value="1"/>
</dbReference>
<organism evidence="4 5">
    <name type="scientific">Lasallia pustulata</name>
    <dbReference type="NCBI Taxonomy" id="136370"/>
    <lineage>
        <taxon>Eukaryota</taxon>
        <taxon>Fungi</taxon>
        <taxon>Dikarya</taxon>
        <taxon>Ascomycota</taxon>
        <taxon>Pezizomycotina</taxon>
        <taxon>Lecanoromycetes</taxon>
        <taxon>OSLEUM clade</taxon>
        <taxon>Umbilicariomycetidae</taxon>
        <taxon>Umbilicariales</taxon>
        <taxon>Umbilicariaceae</taxon>
        <taxon>Lasallia</taxon>
    </lineage>
</organism>
<evidence type="ECO:0000259" key="3">
    <source>
        <dbReference type="SMART" id="SM01117"/>
    </source>
</evidence>
<comment type="similarity">
    <text evidence="1">Belongs to the cytochrome b5 family. MAPR subfamily.</text>
</comment>
<dbReference type="GO" id="GO:0005783">
    <property type="term" value="C:endoplasmic reticulum"/>
    <property type="evidence" value="ECO:0007669"/>
    <property type="project" value="TreeGrafter"/>
</dbReference>
<dbReference type="InterPro" id="IPR036400">
    <property type="entry name" value="Cyt_B5-like_heme/steroid_sf"/>
</dbReference>
<dbReference type="PANTHER" id="PTHR10281:SF115">
    <property type="entry name" value="BINDING PROTEIN, PUTATIVE (AFU_ORTHOLOGUE AFUA_4G06240)-RELATED"/>
    <property type="match status" value="1"/>
</dbReference>
<dbReference type="Proteomes" id="UP000324767">
    <property type="component" value="Unassembled WGS sequence"/>
</dbReference>
<gene>
    <name evidence="4" type="ORF">FRX48_05054</name>
</gene>
<dbReference type="InterPro" id="IPR050577">
    <property type="entry name" value="MAPR/NEUFC/NENF-like"/>
</dbReference>
<evidence type="ECO:0000313" key="5">
    <source>
        <dbReference type="Proteomes" id="UP000324767"/>
    </source>
</evidence>
<proteinExistence type="inferred from homology"/>
<feature type="compositionally biased region" description="Polar residues" evidence="2">
    <location>
        <begin position="11"/>
        <end position="20"/>
    </location>
</feature>
<evidence type="ECO:0000256" key="1">
    <source>
        <dbReference type="ARBA" id="ARBA00038357"/>
    </source>
</evidence>
<dbReference type="AlphaFoldDB" id="A0A5M8PP80"/>
<protein>
    <submittedName>
        <fullName evidence="4">Progesterone binding</fullName>
    </submittedName>
</protein>
<dbReference type="GO" id="GO:0016020">
    <property type="term" value="C:membrane"/>
    <property type="evidence" value="ECO:0007669"/>
    <property type="project" value="TreeGrafter"/>
</dbReference>
<accession>A0A5M8PP80</accession>
<feature type="domain" description="Cytochrome b5 heme-binding" evidence="3">
    <location>
        <begin position="88"/>
        <end position="183"/>
    </location>
</feature>
<comment type="caution">
    <text evidence="4">The sequence shown here is derived from an EMBL/GenBank/DDBJ whole genome shotgun (WGS) entry which is preliminary data.</text>
</comment>
<feature type="compositionally biased region" description="Basic and acidic residues" evidence="2">
    <location>
        <begin position="81"/>
        <end position="93"/>
    </location>
</feature>